<dbReference type="EMBL" id="LRBV02000011">
    <property type="status" value="NOT_ANNOTATED_CDS"/>
    <property type="molecule type" value="Genomic_DNA"/>
</dbReference>
<organism evidence="2 3">
    <name type="scientific">Quercus lobata</name>
    <name type="common">Valley oak</name>
    <dbReference type="NCBI Taxonomy" id="97700"/>
    <lineage>
        <taxon>Eukaryota</taxon>
        <taxon>Viridiplantae</taxon>
        <taxon>Streptophyta</taxon>
        <taxon>Embryophyta</taxon>
        <taxon>Tracheophyta</taxon>
        <taxon>Spermatophyta</taxon>
        <taxon>Magnoliopsida</taxon>
        <taxon>eudicotyledons</taxon>
        <taxon>Gunneridae</taxon>
        <taxon>Pentapetalae</taxon>
        <taxon>rosids</taxon>
        <taxon>fabids</taxon>
        <taxon>Fagales</taxon>
        <taxon>Fagaceae</taxon>
        <taxon>Quercus</taxon>
    </lineage>
</organism>
<protein>
    <submittedName>
        <fullName evidence="2">Uncharacterized protein</fullName>
    </submittedName>
</protein>
<sequence length="104" mass="11407">MRWVVGGGGNEESRGRGGEVRHFLRHGRKHVNGQEGLGLDLAGNIQAKLRKFESPCKGPLAFVIKVYLKAPTEPSMFITQNWINFQYINNLTVSGGGILDGQGK</sequence>
<dbReference type="EnsemblPlants" id="QL11p013624:mrna">
    <property type="protein sequence ID" value="QL11p013624:mrna"/>
    <property type="gene ID" value="QL11p013624"/>
</dbReference>
<dbReference type="Proteomes" id="UP000594261">
    <property type="component" value="Chromosome 11"/>
</dbReference>
<keyword evidence="1" id="KW-0378">Hydrolase</keyword>
<comment type="similarity">
    <text evidence="1">Belongs to the glycosyl hydrolase 28 family.</text>
</comment>
<evidence type="ECO:0000313" key="3">
    <source>
        <dbReference type="Proteomes" id="UP000594261"/>
    </source>
</evidence>
<dbReference type="SUPFAM" id="SSF51126">
    <property type="entry name" value="Pectin lyase-like"/>
    <property type="match status" value="1"/>
</dbReference>
<reference evidence="2 3" key="1">
    <citation type="journal article" date="2016" name="G3 (Bethesda)">
        <title>First Draft Assembly and Annotation of the Genome of a California Endemic Oak Quercus lobata Nee (Fagaceae).</title>
        <authorList>
            <person name="Sork V.L."/>
            <person name="Fitz-Gibbon S.T."/>
            <person name="Puiu D."/>
            <person name="Crepeau M."/>
            <person name="Gugger P.F."/>
            <person name="Sherman R."/>
            <person name="Stevens K."/>
            <person name="Langley C.H."/>
            <person name="Pellegrini M."/>
            <person name="Salzberg S.L."/>
        </authorList>
    </citation>
    <scope>NUCLEOTIDE SEQUENCE [LARGE SCALE GENOMIC DNA]</scope>
    <source>
        <strain evidence="2 3">cv. SW786</strain>
    </source>
</reference>
<dbReference type="InParanoid" id="A0A7N2MW59"/>
<dbReference type="InterPro" id="IPR011050">
    <property type="entry name" value="Pectin_lyase_fold/virulence"/>
</dbReference>
<keyword evidence="1" id="KW-0326">Glycosidase</keyword>
<dbReference type="Pfam" id="PF00295">
    <property type="entry name" value="Glyco_hydro_28"/>
    <property type="match status" value="1"/>
</dbReference>
<evidence type="ECO:0000313" key="2">
    <source>
        <dbReference type="EnsemblPlants" id="QL11p013624:mrna"/>
    </source>
</evidence>
<dbReference type="AlphaFoldDB" id="A0A7N2MW59"/>
<reference evidence="2" key="2">
    <citation type="submission" date="2021-01" db="UniProtKB">
        <authorList>
            <consortium name="EnsemblPlants"/>
        </authorList>
    </citation>
    <scope>IDENTIFICATION</scope>
</reference>
<accession>A0A7N2MW59</accession>
<name>A0A7N2MW59_QUELO</name>
<dbReference type="InterPro" id="IPR000743">
    <property type="entry name" value="Glyco_hydro_28"/>
</dbReference>
<dbReference type="GO" id="GO:0005975">
    <property type="term" value="P:carbohydrate metabolic process"/>
    <property type="evidence" value="ECO:0007669"/>
    <property type="project" value="InterPro"/>
</dbReference>
<evidence type="ECO:0000256" key="1">
    <source>
        <dbReference type="RuleBase" id="RU361169"/>
    </source>
</evidence>
<keyword evidence="3" id="KW-1185">Reference proteome</keyword>
<dbReference type="GO" id="GO:0004650">
    <property type="term" value="F:polygalacturonase activity"/>
    <property type="evidence" value="ECO:0007669"/>
    <property type="project" value="InterPro"/>
</dbReference>
<dbReference type="Gramene" id="QL11p013624:mrna">
    <property type="protein sequence ID" value="QL11p013624:mrna"/>
    <property type="gene ID" value="QL11p013624"/>
</dbReference>
<proteinExistence type="inferred from homology"/>